<organism evidence="3 4">
    <name type="scientific">Trypanosoma theileri</name>
    <dbReference type="NCBI Taxonomy" id="67003"/>
    <lineage>
        <taxon>Eukaryota</taxon>
        <taxon>Discoba</taxon>
        <taxon>Euglenozoa</taxon>
        <taxon>Kinetoplastea</taxon>
        <taxon>Metakinetoplastina</taxon>
        <taxon>Trypanosomatida</taxon>
        <taxon>Trypanosomatidae</taxon>
        <taxon>Trypanosoma</taxon>
    </lineage>
</organism>
<dbReference type="AlphaFoldDB" id="A0A1X0NL99"/>
<dbReference type="GO" id="GO:0005737">
    <property type="term" value="C:cytoplasm"/>
    <property type="evidence" value="ECO:0007669"/>
    <property type="project" value="TreeGrafter"/>
</dbReference>
<keyword evidence="4" id="KW-1185">Reference proteome</keyword>
<evidence type="ECO:0000259" key="2">
    <source>
        <dbReference type="PROSITE" id="PS51228"/>
    </source>
</evidence>
<dbReference type="PANTHER" id="PTHR23310:SF77">
    <property type="entry name" value="LD25952P"/>
    <property type="match status" value="1"/>
</dbReference>
<dbReference type="Pfam" id="PF00887">
    <property type="entry name" value="ACBP"/>
    <property type="match status" value="1"/>
</dbReference>
<dbReference type="OrthoDB" id="346910at2759"/>
<dbReference type="GO" id="GO:0006631">
    <property type="term" value="P:fatty acid metabolic process"/>
    <property type="evidence" value="ECO:0007669"/>
    <property type="project" value="TreeGrafter"/>
</dbReference>
<dbReference type="STRING" id="67003.A0A1X0NL99"/>
<dbReference type="InterPro" id="IPR014352">
    <property type="entry name" value="FERM/acyl-CoA-bd_prot_sf"/>
</dbReference>
<dbReference type="EMBL" id="NBCO01000040">
    <property type="protein sequence ID" value="ORC84880.1"/>
    <property type="molecule type" value="Genomic_DNA"/>
</dbReference>
<gene>
    <name evidence="3" type="ORF">TM35_000401470</name>
</gene>
<dbReference type="VEuPathDB" id="TriTrypDB:TM35_000401470"/>
<evidence type="ECO:0000313" key="4">
    <source>
        <dbReference type="Proteomes" id="UP000192257"/>
    </source>
</evidence>
<dbReference type="SUPFAM" id="SSF47027">
    <property type="entry name" value="Acyl-CoA binding protein"/>
    <property type="match status" value="1"/>
</dbReference>
<reference evidence="3 4" key="1">
    <citation type="submission" date="2017-03" db="EMBL/GenBank/DDBJ databases">
        <title>An alternative strategy for trypanosome survival in the mammalian bloodstream revealed through genome and transcriptome analysis of the ubiquitous bovine parasite Trypanosoma (Megatrypanum) theileri.</title>
        <authorList>
            <person name="Kelly S."/>
            <person name="Ivens A."/>
            <person name="Mott A."/>
            <person name="O'Neill E."/>
            <person name="Emms D."/>
            <person name="Macleod O."/>
            <person name="Voorheis P."/>
            <person name="Matthews J."/>
            <person name="Matthews K."/>
            <person name="Carrington M."/>
        </authorList>
    </citation>
    <scope>NUCLEOTIDE SEQUENCE [LARGE SCALE GENOMIC DNA]</scope>
    <source>
        <strain evidence="3">Edinburgh</strain>
    </source>
</reference>
<dbReference type="RefSeq" id="XP_028878946.1">
    <property type="nucleotide sequence ID" value="XM_029029762.1"/>
</dbReference>
<dbReference type="Proteomes" id="UP000192257">
    <property type="component" value="Unassembled WGS sequence"/>
</dbReference>
<feature type="domain" description="ACB" evidence="2">
    <location>
        <begin position="12"/>
        <end position="96"/>
    </location>
</feature>
<dbReference type="InterPro" id="IPR035984">
    <property type="entry name" value="Acyl-CoA-binding_sf"/>
</dbReference>
<sequence length="255" mass="29143">MDYAFPEKYFKVARYFDYEFGDLETTTKLEDQQKLILYALRKQAEHGSCTETAPSIWRTRERLKHTAWSQLGNMSKFEAMVHFVKLVEEHLGGDVNWIERCSVLGDDKSQTSTENVSNEATTADKSVWDDDLREHMEPTPSNIKYLASEVMRLRDEVRQLRLCVAERDTKNANISTIVPPRIRIPMGEVKLAQQTTLVPPEKPVAYNKNKNNNSLVPPVRSSPLDMTEAAVKSGRVMTMGPRPRVIGWAEWLGLS</sequence>
<protein>
    <recommendedName>
        <fullName evidence="2">ACB domain-containing protein</fullName>
    </recommendedName>
</protein>
<dbReference type="InterPro" id="IPR000582">
    <property type="entry name" value="Acyl-CoA-binding_protein"/>
</dbReference>
<dbReference type="GO" id="GO:0000062">
    <property type="term" value="F:fatty-acyl-CoA binding"/>
    <property type="evidence" value="ECO:0007669"/>
    <property type="project" value="InterPro"/>
</dbReference>
<dbReference type="Gene3D" id="1.20.80.10">
    <property type="match status" value="1"/>
</dbReference>
<dbReference type="GeneID" id="39989542"/>
<comment type="caution">
    <text evidence="3">The sequence shown here is derived from an EMBL/GenBank/DDBJ whole genome shotgun (WGS) entry which is preliminary data.</text>
</comment>
<keyword evidence="1" id="KW-0446">Lipid-binding</keyword>
<evidence type="ECO:0000313" key="3">
    <source>
        <dbReference type="EMBL" id="ORC84880.1"/>
    </source>
</evidence>
<dbReference type="PANTHER" id="PTHR23310">
    <property type="entry name" value="ACYL-COA-BINDING PROTEIN, ACBP"/>
    <property type="match status" value="1"/>
</dbReference>
<dbReference type="PROSITE" id="PS51228">
    <property type="entry name" value="ACB_2"/>
    <property type="match status" value="1"/>
</dbReference>
<proteinExistence type="predicted"/>
<name>A0A1X0NL99_9TRYP</name>
<accession>A0A1X0NL99</accession>
<evidence type="ECO:0000256" key="1">
    <source>
        <dbReference type="ARBA" id="ARBA00023121"/>
    </source>
</evidence>